<dbReference type="InterPro" id="IPR039298">
    <property type="entry name" value="ACOT13"/>
</dbReference>
<dbReference type="Proteomes" id="UP000245942">
    <property type="component" value="Unassembled WGS sequence"/>
</dbReference>
<dbReference type="GO" id="GO:0047617">
    <property type="term" value="F:fatty acyl-CoA hydrolase activity"/>
    <property type="evidence" value="ECO:0007669"/>
    <property type="project" value="InterPro"/>
</dbReference>
<protein>
    <recommendedName>
        <fullName evidence="3">Thioesterase domain-containing protein</fullName>
    </recommendedName>
</protein>
<evidence type="ECO:0000259" key="3">
    <source>
        <dbReference type="Pfam" id="PF03061"/>
    </source>
</evidence>
<evidence type="ECO:0000313" key="4">
    <source>
        <dbReference type="EMBL" id="PWN23726.1"/>
    </source>
</evidence>
<name>A0A316UER0_9BASI</name>
<gene>
    <name evidence="4" type="ORF">BCV69DRAFT_279650</name>
</gene>
<evidence type="ECO:0000256" key="1">
    <source>
        <dbReference type="ARBA" id="ARBA00008324"/>
    </source>
</evidence>
<dbReference type="PANTHER" id="PTHR21660:SF1">
    <property type="entry name" value="ACYL-COENZYME A THIOESTERASE 13"/>
    <property type="match status" value="1"/>
</dbReference>
<keyword evidence="5" id="KW-1185">Reference proteome</keyword>
<evidence type="ECO:0000313" key="5">
    <source>
        <dbReference type="Proteomes" id="UP000245942"/>
    </source>
</evidence>
<dbReference type="GeneID" id="37013063"/>
<dbReference type="Pfam" id="PF03061">
    <property type="entry name" value="4HBT"/>
    <property type="match status" value="1"/>
</dbReference>
<dbReference type="PANTHER" id="PTHR21660">
    <property type="entry name" value="THIOESTERASE SUPERFAMILY MEMBER-RELATED"/>
    <property type="match status" value="1"/>
</dbReference>
<dbReference type="InterPro" id="IPR006683">
    <property type="entry name" value="Thioestr_dom"/>
</dbReference>
<dbReference type="InterPro" id="IPR029069">
    <property type="entry name" value="HotDog_dom_sf"/>
</dbReference>
<accession>A0A316UER0</accession>
<dbReference type="RefSeq" id="XP_025350886.1">
    <property type="nucleotide sequence ID" value="XM_025491329.1"/>
</dbReference>
<dbReference type="OrthoDB" id="2831072at2759"/>
<feature type="domain" description="Thioesterase" evidence="3">
    <location>
        <begin position="85"/>
        <end position="166"/>
    </location>
</feature>
<proteinExistence type="inferred from homology"/>
<dbReference type="AlphaFoldDB" id="A0A316UER0"/>
<dbReference type="SUPFAM" id="SSF54637">
    <property type="entry name" value="Thioesterase/thiol ester dehydrase-isomerase"/>
    <property type="match status" value="1"/>
</dbReference>
<dbReference type="STRING" id="1684307.A0A316UER0"/>
<sequence length="190" mass="20547">MPAPKPPLPLEDAKVLANDLLSTLPSASYPGFSRHATSPTVKLISAERLDKNGKEASPEDVQKSKFHGRMVFRMKAEQYMMNEIGSMHGGCVATLVDNLTSVAIYLHIADTEPTTPWAFLGVTSSLSVVYLAAVPLDSWFEVECSVLSIGSRIAVITADFWLLEGPEGGRVKKTAVGTHTKVDNSFANKL</sequence>
<keyword evidence="2" id="KW-0378">Hydrolase</keyword>
<evidence type="ECO:0000256" key="2">
    <source>
        <dbReference type="ARBA" id="ARBA00022801"/>
    </source>
</evidence>
<organism evidence="4 5">
    <name type="scientific">Pseudomicrostroma glucosiphilum</name>
    <dbReference type="NCBI Taxonomy" id="1684307"/>
    <lineage>
        <taxon>Eukaryota</taxon>
        <taxon>Fungi</taxon>
        <taxon>Dikarya</taxon>
        <taxon>Basidiomycota</taxon>
        <taxon>Ustilaginomycotina</taxon>
        <taxon>Exobasidiomycetes</taxon>
        <taxon>Microstromatales</taxon>
        <taxon>Microstromatales incertae sedis</taxon>
        <taxon>Pseudomicrostroma</taxon>
    </lineage>
</organism>
<reference evidence="4 5" key="1">
    <citation type="journal article" date="2018" name="Mol. Biol. Evol.">
        <title>Broad Genomic Sampling Reveals a Smut Pathogenic Ancestry of the Fungal Clade Ustilaginomycotina.</title>
        <authorList>
            <person name="Kijpornyongpan T."/>
            <person name="Mondo S.J."/>
            <person name="Barry K."/>
            <person name="Sandor L."/>
            <person name="Lee J."/>
            <person name="Lipzen A."/>
            <person name="Pangilinan J."/>
            <person name="LaButti K."/>
            <person name="Hainaut M."/>
            <person name="Henrissat B."/>
            <person name="Grigoriev I.V."/>
            <person name="Spatafora J.W."/>
            <person name="Aime M.C."/>
        </authorList>
    </citation>
    <scope>NUCLEOTIDE SEQUENCE [LARGE SCALE GENOMIC DNA]</scope>
    <source>
        <strain evidence="4 5">MCA 4718</strain>
    </source>
</reference>
<dbReference type="CDD" id="cd03443">
    <property type="entry name" value="PaaI_thioesterase"/>
    <property type="match status" value="1"/>
</dbReference>
<dbReference type="Gene3D" id="3.10.129.10">
    <property type="entry name" value="Hotdog Thioesterase"/>
    <property type="match status" value="1"/>
</dbReference>
<comment type="similarity">
    <text evidence="1">Belongs to the thioesterase PaaI family.</text>
</comment>
<dbReference type="EMBL" id="KZ819321">
    <property type="protein sequence ID" value="PWN23726.1"/>
    <property type="molecule type" value="Genomic_DNA"/>
</dbReference>